<sequence length="203" mass="22375">MSHCRSGRRMWAEELSAQAVEGDEPITGLTMGDLTDPPSTSVDPQQSPEVLALEHPDELHAQAYGPQTVPIRVHEPDRVSPDGGDMDEEESFTIPASEVNILRQEYTEFIKLKDNTEIVLSEAMEATERLNTVFNHIRTSMNRMSPHMKEIFIVPVKKSSGKTRELGNNRAHDKAAAKAATERIMAQTAIVVPVPGTGTDDCV</sequence>
<organism evidence="2 3">
    <name type="scientific">Sphaerobolus stellatus (strain SS14)</name>
    <dbReference type="NCBI Taxonomy" id="990650"/>
    <lineage>
        <taxon>Eukaryota</taxon>
        <taxon>Fungi</taxon>
        <taxon>Dikarya</taxon>
        <taxon>Basidiomycota</taxon>
        <taxon>Agaricomycotina</taxon>
        <taxon>Agaricomycetes</taxon>
        <taxon>Phallomycetidae</taxon>
        <taxon>Geastrales</taxon>
        <taxon>Sphaerobolaceae</taxon>
        <taxon>Sphaerobolus</taxon>
    </lineage>
</organism>
<evidence type="ECO:0000313" key="2">
    <source>
        <dbReference type="EMBL" id="KIJ28409.1"/>
    </source>
</evidence>
<evidence type="ECO:0000313" key="3">
    <source>
        <dbReference type="Proteomes" id="UP000054279"/>
    </source>
</evidence>
<dbReference type="EMBL" id="KN837306">
    <property type="protein sequence ID" value="KIJ28409.1"/>
    <property type="molecule type" value="Genomic_DNA"/>
</dbReference>
<keyword evidence="3" id="KW-1185">Reference proteome</keyword>
<name>A0A0C9U2R4_SPHS4</name>
<protein>
    <submittedName>
        <fullName evidence="2">Uncharacterized protein</fullName>
    </submittedName>
</protein>
<accession>A0A0C9U2R4</accession>
<gene>
    <name evidence="2" type="ORF">M422DRAFT_270267</name>
</gene>
<dbReference type="AlphaFoldDB" id="A0A0C9U2R4"/>
<evidence type="ECO:0000256" key="1">
    <source>
        <dbReference type="SAM" id="MobiDB-lite"/>
    </source>
</evidence>
<reference evidence="2 3" key="1">
    <citation type="submission" date="2014-06" db="EMBL/GenBank/DDBJ databases">
        <title>Evolutionary Origins and Diversification of the Mycorrhizal Mutualists.</title>
        <authorList>
            <consortium name="DOE Joint Genome Institute"/>
            <consortium name="Mycorrhizal Genomics Consortium"/>
            <person name="Kohler A."/>
            <person name="Kuo A."/>
            <person name="Nagy L.G."/>
            <person name="Floudas D."/>
            <person name="Copeland A."/>
            <person name="Barry K.W."/>
            <person name="Cichocki N."/>
            <person name="Veneault-Fourrey C."/>
            <person name="LaButti K."/>
            <person name="Lindquist E.A."/>
            <person name="Lipzen A."/>
            <person name="Lundell T."/>
            <person name="Morin E."/>
            <person name="Murat C."/>
            <person name="Riley R."/>
            <person name="Ohm R."/>
            <person name="Sun H."/>
            <person name="Tunlid A."/>
            <person name="Henrissat B."/>
            <person name="Grigoriev I.V."/>
            <person name="Hibbett D.S."/>
            <person name="Martin F."/>
        </authorList>
    </citation>
    <scope>NUCLEOTIDE SEQUENCE [LARGE SCALE GENOMIC DNA]</scope>
    <source>
        <strain evidence="2 3">SS14</strain>
    </source>
</reference>
<dbReference type="Proteomes" id="UP000054279">
    <property type="component" value="Unassembled WGS sequence"/>
</dbReference>
<feature type="compositionally biased region" description="Polar residues" evidence="1">
    <location>
        <begin position="37"/>
        <end position="47"/>
    </location>
</feature>
<proteinExistence type="predicted"/>
<dbReference type="HOGENOM" id="CLU_012886_3_0_1"/>
<feature type="region of interest" description="Disordered" evidence="1">
    <location>
        <begin position="15"/>
        <end position="47"/>
    </location>
</feature>